<dbReference type="Pfam" id="PF02656">
    <property type="entry name" value="DUF202"/>
    <property type="match status" value="1"/>
</dbReference>
<evidence type="ECO:0000256" key="5">
    <source>
        <dbReference type="SAM" id="Phobius"/>
    </source>
</evidence>
<proteinExistence type="predicted"/>
<evidence type="ECO:0000256" key="3">
    <source>
        <dbReference type="ARBA" id="ARBA00022989"/>
    </source>
</evidence>
<dbReference type="OrthoDB" id="582337at2"/>
<dbReference type="RefSeq" id="WP_143554769.1">
    <property type="nucleotide sequence ID" value="NZ_VJWA01000001.1"/>
</dbReference>
<feature type="transmembrane region" description="Helical" evidence="5">
    <location>
        <begin position="56"/>
        <end position="77"/>
    </location>
</feature>
<evidence type="ECO:0000313" key="8">
    <source>
        <dbReference type="Proteomes" id="UP000317894"/>
    </source>
</evidence>
<evidence type="ECO:0000256" key="1">
    <source>
        <dbReference type="ARBA" id="ARBA00004127"/>
    </source>
</evidence>
<feature type="transmembrane region" description="Helical" evidence="5">
    <location>
        <begin position="29"/>
        <end position="49"/>
    </location>
</feature>
<feature type="domain" description="DUF202" evidence="6">
    <location>
        <begin position="20"/>
        <end position="82"/>
    </location>
</feature>
<evidence type="ECO:0000256" key="4">
    <source>
        <dbReference type="ARBA" id="ARBA00023136"/>
    </source>
</evidence>
<keyword evidence="4 5" id="KW-0472">Membrane</keyword>
<evidence type="ECO:0000259" key="6">
    <source>
        <dbReference type="Pfam" id="PF02656"/>
    </source>
</evidence>
<comment type="caution">
    <text evidence="7">The sequence shown here is derived from an EMBL/GenBank/DDBJ whole genome shotgun (WGS) entry which is preliminary data.</text>
</comment>
<organism evidence="7 8">
    <name type="scientific">Glacieibacterium frigidum</name>
    <dbReference type="NCBI Taxonomy" id="2593303"/>
    <lineage>
        <taxon>Bacteria</taxon>
        <taxon>Pseudomonadati</taxon>
        <taxon>Pseudomonadota</taxon>
        <taxon>Alphaproteobacteria</taxon>
        <taxon>Sphingomonadales</taxon>
        <taxon>Sphingosinicellaceae</taxon>
        <taxon>Glacieibacterium</taxon>
    </lineage>
</organism>
<dbReference type="Proteomes" id="UP000317894">
    <property type="component" value="Unassembled WGS sequence"/>
</dbReference>
<name>A0A552UG80_9SPHN</name>
<dbReference type="GO" id="GO:0012505">
    <property type="term" value="C:endomembrane system"/>
    <property type="evidence" value="ECO:0007669"/>
    <property type="project" value="UniProtKB-SubCell"/>
</dbReference>
<evidence type="ECO:0000256" key="2">
    <source>
        <dbReference type="ARBA" id="ARBA00022692"/>
    </source>
</evidence>
<evidence type="ECO:0000313" key="7">
    <source>
        <dbReference type="EMBL" id="TRW17224.1"/>
    </source>
</evidence>
<gene>
    <name evidence="7" type="ORF">FMM06_03245</name>
</gene>
<sequence>MPSVTPATSTDCQLRWAYQRTAMAFERTFAAWIRTGLAALAFGIAIHGLKGDAPGWLSRVAETGLILFAALCFVTGLRRFHAFAGAAPADRFLALRLLPAMSWTLLGASLAALFEIWLA</sequence>
<feature type="transmembrane region" description="Helical" evidence="5">
    <location>
        <begin position="97"/>
        <end position="118"/>
    </location>
</feature>
<accession>A0A552UG80</accession>
<dbReference type="AlphaFoldDB" id="A0A552UG80"/>
<protein>
    <submittedName>
        <fullName evidence="7">DUF202 domain-containing protein</fullName>
    </submittedName>
</protein>
<keyword evidence="2 5" id="KW-0812">Transmembrane</keyword>
<keyword evidence="3 5" id="KW-1133">Transmembrane helix</keyword>
<keyword evidence="8" id="KW-1185">Reference proteome</keyword>
<comment type="subcellular location">
    <subcellularLocation>
        <location evidence="1">Endomembrane system</location>
        <topology evidence="1">Multi-pass membrane protein</topology>
    </subcellularLocation>
</comment>
<dbReference type="EMBL" id="VJWA01000001">
    <property type="protein sequence ID" value="TRW17224.1"/>
    <property type="molecule type" value="Genomic_DNA"/>
</dbReference>
<reference evidence="7 8" key="1">
    <citation type="submission" date="2019-07" db="EMBL/GenBank/DDBJ databases">
        <title>Novel species isolated from glacier.</title>
        <authorList>
            <person name="Liu Q."/>
            <person name="Xin Y.-H."/>
        </authorList>
    </citation>
    <scope>NUCLEOTIDE SEQUENCE [LARGE SCALE GENOMIC DNA]</scope>
    <source>
        <strain evidence="7 8">LB1R16</strain>
    </source>
</reference>
<dbReference type="InterPro" id="IPR003807">
    <property type="entry name" value="DUF202"/>
</dbReference>